<reference evidence="2 3" key="1">
    <citation type="submission" date="2015-12" db="EMBL/GenBank/DDBJ databases">
        <title>Streptococcus penaeicida sp. nov.</title>
        <authorList>
            <person name="Gomez-Gil B."/>
            <person name="Morales-Covarrubias M."/>
        </authorList>
    </citation>
    <scope>NUCLEOTIDE SEQUENCE [LARGE SCALE GENOMIC DNA]</scope>
    <source>
        <strain evidence="2 3">CAIM 1838</strain>
    </source>
</reference>
<gene>
    <name evidence="2" type="ORF">AT575_00265</name>
</gene>
<evidence type="ECO:0000313" key="2">
    <source>
        <dbReference type="EMBL" id="PND48583.1"/>
    </source>
</evidence>
<keyword evidence="1" id="KW-0472">Membrane</keyword>
<keyword evidence="1" id="KW-1133">Transmembrane helix</keyword>
<feature type="transmembrane region" description="Helical" evidence="1">
    <location>
        <begin position="68"/>
        <end position="92"/>
    </location>
</feature>
<comment type="caution">
    <text evidence="2">The sequence shown here is derived from an EMBL/GenBank/DDBJ whole genome shotgun (WGS) entry which is preliminary data.</text>
</comment>
<accession>A0A2N8LEK3</accession>
<proteinExistence type="predicted"/>
<dbReference type="EMBL" id="LOCM01000003">
    <property type="protein sequence ID" value="PND48583.1"/>
    <property type="molecule type" value="Genomic_DNA"/>
</dbReference>
<sequence>MKNIFRTIQLQKKLQVYSCFMTFVMLFISIHNINDHSDYRINWLSQLLFLGLYFNSEKIFKDGSWLRLFIIFFLCDYLMSYLSLFSFCFIQISLLNAVTLALLSMSLFTLLTLYSGWMAKNKMV</sequence>
<feature type="transmembrane region" description="Helical" evidence="1">
    <location>
        <begin position="14"/>
        <end position="33"/>
    </location>
</feature>
<dbReference type="Proteomes" id="UP000235963">
    <property type="component" value="Unassembled WGS sequence"/>
</dbReference>
<name>A0A2N8LEK3_9STRE</name>
<protein>
    <submittedName>
        <fullName evidence="2">Uncharacterized protein</fullName>
    </submittedName>
</protein>
<evidence type="ECO:0000313" key="3">
    <source>
        <dbReference type="Proteomes" id="UP000235963"/>
    </source>
</evidence>
<feature type="transmembrane region" description="Helical" evidence="1">
    <location>
        <begin position="98"/>
        <end position="117"/>
    </location>
</feature>
<keyword evidence="3" id="KW-1185">Reference proteome</keyword>
<organism evidence="2 3">
    <name type="scientific">Streptococcus penaeicida</name>
    <dbReference type="NCBI Taxonomy" id="1765960"/>
    <lineage>
        <taxon>Bacteria</taxon>
        <taxon>Bacillati</taxon>
        <taxon>Bacillota</taxon>
        <taxon>Bacilli</taxon>
        <taxon>Lactobacillales</taxon>
        <taxon>Streptococcaceae</taxon>
        <taxon>Streptococcus</taxon>
    </lineage>
</organism>
<evidence type="ECO:0000256" key="1">
    <source>
        <dbReference type="SAM" id="Phobius"/>
    </source>
</evidence>
<dbReference type="AlphaFoldDB" id="A0A2N8LEK3"/>
<keyword evidence="1" id="KW-0812">Transmembrane</keyword>